<gene>
    <name evidence="4" type="ORF">EOD39_2589</name>
</gene>
<dbReference type="InterPro" id="IPR039782">
    <property type="entry name" value="VPS13B"/>
</dbReference>
<dbReference type="Pfam" id="PF12624">
    <property type="entry name" value="VPS13_N"/>
    <property type="match status" value="1"/>
</dbReference>
<keyword evidence="5" id="KW-1185">Reference proteome</keyword>
<dbReference type="AlphaFoldDB" id="A0A444TZS4"/>
<evidence type="ECO:0000313" key="4">
    <source>
        <dbReference type="EMBL" id="RXM28447.1"/>
    </source>
</evidence>
<evidence type="ECO:0000256" key="2">
    <source>
        <dbReference type="SAM" id="MobiDB-lite"/>
    </source>
</evidence>
<organism evidence="4 5">
    <name type="scientific">Acipenser ruthenus</name>
    <name type="common">Sterlet sturgeon</name>
    <dbReference type="NCBI Taxonomy" id="7906"/>
    <lineage>
        <taxon>Eukaryota</taxon>
        <taxon>Metazoa</taxon>
        <taxon>Chordata</taxon>
        <taxon>Craniata</taxon>
        <taxon>Vertebrata</taxon>
        <taxon>Euteleostomi</taxon>
        <taxon>Actinopterygii</taxon>
        <taxon>Chondrostei</taxon>
        <taxon>Acipenseriformes</taxon>
        <taxon>Acipenseridae</taxon>
        <taxon>Acipenser</taxon>
    </lineage>
</organism>
<evidence type="ECO:0000313" key="5">
    <source>
        <dbReference type="Proteomes" id="UP000289886"/>
    </source>
</evidence>
<proteinExistence type="predicted"/>
<feature type="region of interest" description="Disordered" evidence="2">
    <location>
        <begin position="178"/>
        <end position="213"/>
    </location>
</feature>
<sequence>MGRRSTKVTDAQGLKALGVEELRRIVLEALRMPKHRYTKAMEHWSTKLLMSGSLEHRDHRGSSAPRTQRHRGPKAPRLSTMLESYVTPLLMSYVDRYIKNLKPSDLQLSLWGGDVVLSKLDLKLDVLEQELKLPFTFLSGHIHELRIHVPWTKLGSEPVVITINTMECILKLKEGAQDDHESCGSSSTNRSTTESVKSLAKPRRIQQAAPTDPDLPPGYVQSLIRRVVNNVNIVVNNLILKYVEDDIVLSVNITSAECYTVDEFWDRAFMDISPSDLVLRKVINFSDCTICLDKRNASGKIEFYQDPLLYKCSFRTRLHFTYDNINSKIPSVIKIQALVETLKLSITDQQLPMFIHIMELGMALYYGEIGNQRGAEMEEHGTHAKETVVNMTGAEDETGLQVQHTSQYPHPDMYLQQGNDDEQGWVSWAWSYVPAIVSTGDEYDGEEYYEETEDGVQQRRQKSQTPKDPIISIGFYCTKASVTFKVLMMGEPFFDCQIGIVGCRALCLKGIMGVKDFEENTNRCEADAVFFQCGESLSSKGMTYLTNSLFDYRSPENNGVQAEFILEAALHKETYTEIAGIQRFGAFYMDYLYTMENTSGKDTVDDKRMLPSPEEVAALEEFIPTRLTCVTVLNITITIPMAEFNLLDCLLPVILGQKNFSSPVNAPAFQPLRPLPALRIQVDKIFGFQAGLTSLDSEGSFLPLTPLVPSFSTALYGKLLRLPIYWTKRTFVPITECIFELPNFTIQATRAQTLLLQAICQSWTHNMGNGASPGVNEALLNEVYKASGNACFCSLLFSPKCLYSFYFLNDFLNLSHSPQAPKSNDCR</sequence>
<dbReference type="PANTHER" id="PTHR12517:SF0">
    <property type="entry name" value="INTERMEMBRANE LIPID TRANSFER PROTEIN VPS13B"/>
    <property type="match status" value="1"/>
</dbReference>
<keyword evidence="1" id="KW-0813">Transport</keyword>
<feature type="domain" description="Chorein N-terminal" evidence="3">
    <location>
        <begin position="81"/>
        <end position="484"/>
    </location>
</feature>
<dbReference type="EMBL" id="SCEB01215642">
    <property type="protein sequence ID" value="RXM28447.1"/>
    <property type="molecule type" value="Genomic_DNA"/>
</dbReference>
<reference evidence="4 5" key="1">
    <citation type="submission" date="2019-01" db="EMBL/GenBank/DDBJ databases">
        <title>Draft Genome and Complete Hox-Cluster Characterization of the Sterlet Sturgeon (Acipenser ruthenus).</title>
        <authorList>
            <person name="Wei Q."/>
        </authorList>
    </citation>
    <scope>NUCLEOTIDE SEQUENCE [LARGE SCALE GENOMIC DNA]</scope>
    <source>
        <strain evidence="4">WHYD16114868_AA</strain>
        <tissue evidence="4">Blood</tissue>
    </source>
</reference>
<evidence type="ECO:0000256" key="1">
    <source>
        <dbReference type="ARBA" id="ARBA00022448"/>
    </source>
</evidence>
<dbReference type="PANTHER" id="PTHR12517">
    <property type="entry name" value="VACUOLAR PROTEIN SORTING-ASSOCIATED PROTEIN 13B"/>
    <property type="match status" value="1"/>
</dbReference>
<protein>
    <submittedName>
        <fullName evidence="4">Vacuolar protein sorting-associated protein 13B</fullName>
    </submittedName>
</protein>
<comment type="caution">
    <text evidence="4">The sequence shown here is derived from an EMBL/GenBank/DDBJ whole genome shotgun (WGS) entry which is preliminary data.</text>
</comment>
<evidence type="ECO:0000259" key="3">
    <source>
        <dbReference type="Pfam" id="PF12624"/>
    </source>
</evidence>
<accession>A0A444TZS4</accession>
<feature type="compositionally biased region" description="Polar residues" evidence="2">
    <location>
        <begin position="183"/>
        <end position="196"/>
    </location>
</feature>
<name>A0A444TZS4_ACIRT</name>
<feature type="region of interest" description="Disordered" evidence="2">
    <location>
        <begin position="55"/>
        <end position="76"/>
    </location>
</feature>
<dbReference type="InterPro" id="IPR026854">
    <property type="entry name" value="VPS13_N"/>
</dbReference>
<dbReference type="Proteomes" id="UP000289886">
    <property type="component" value="Unassembled WGS sequence"/>
</dbReference>